<evidence type="ECO:0000313" key="2">
    <source>
        <dbReference type="Proteomes" id="UP000317636"/>
    </source>
</evidence>
<accession>A0AC61SZM7</accession>
<proteinExistence type="predicted"/>
<dbReference type="Proteomes" id="UP000317636">
    <property type="component" value="Unassembled WGS sequence"/>
</dbReference>
<comment type="caution">
    <text evidence="1">The sequence shown here is derived from an EMBL/GenBank/DDBJ whole genome shotgun (WGS) entry which is preliminary data.</text>
</comment>
<reference evidence="1" key="1">
    <citation type="submission" date="2019-06" db="EMBL/GenBank/DDBJ databases">
        <title>Draft genome sequence of Bacillus sp. strain MHSD28.</title>
        <authorList>
            <person name="Makuwa S.C."/>
            <person name="Serepa-Dlamini M.H."/>
        </authorList>
    </citation>
    <scope>NUCLEOTIDE SEQUENCE</scope>
    <source>
        <strain evidence="1">MHSD28</strain>
    </source>
</reference>
<keyword evidence="2" id="KW-1185">Reference proteome</keyword>
<sequence length="145" mass="16601">MSTQKLYSTADLAEELEMTKQGINQAVKAGRIEAPAYYIGAYKGWTEEQVEKIKGKIHEKEEEIKDIVRCIPYGLTPSGSEYLKHNPELALKYLEQAIKECENEMEKVINSDDKKYIGMDIFVDSCKKRFEGIRDNLTKNSNNNS</sequence>
<protein>
    <submittedName>
        <fullName evidence="1">Uncharacterized protein</fullName>
    </submittedName>
</protein>
<dbReference type="EMBL" id="VHIV01000008">
    <property type="protein sequence ID" value="TPV39584.1"/>
    <property type="molecule type" value="Genomic_DNA"/>
</dbReference>
<name>A0AC61SZM7_9BACI</name>
<gene>
    <name evidence="1" type="ORF">FJ659_24740</name>
</gene>
<organism evidence="1 2">
    <name type="scientific">Bacillus dicomae</name>
    <dbReference type="NCBI Taxonomy" id="3088378"/>
    <lineage>
        <taxon>Bacteria</taxon>
        <taxon>Bacillati</taxon>
        <taxon>Bacillota</taxon>
        <taxon>Bacilli</taxon>
        <taxon>Bacillales</taxon>
        <taxon>Bacillaceae</taxon>
        <taxon>Bacillus</taxon>
        <taxon>Bacillus cereus group</taxon>
    </lineage>
</organism>
<evidence type="ECO:0000313" key="1">
    <source>
        <dbReference type="EMBL" id="TPV39584.1"/>
    </source>
</evidence>